<proteinExistence type="predicted"/>
<dbReference type="WBParaSite" id="Gr19_v10_g4889.t1">
    <property type="protein sequence ID" value="Gr19_v10_g4889.t1"/>
    <property type="gene ID" value="Gr19_v10_g4889"/>
</dbReference>
<dbReference type="AlphaFoldDB" id="A0A914HXB3"/>
<evidence type="ECO:0000256" key="1">
    <source>
        <dbReference type="SAM" id="MobiDB-lite"/>
    </source>
</evidence>
<name>A0A914HXB3_GLORO</name>
<evidence type="ECO:0000313" key="3">
    <source>
        <dbReference type="WBParaSite" id="Gr19_v10_g4889.t1"/>
    </source>
</evidence>
<sequence length="176" mass="19187">MASADGEPKQRGRRRSAKSSSRAPATKTTKKNSGEASQSAKRRADSKPARRRSKDSRGNKPEMAPSTHPMITRSRAKAAEARSGTGKKKPAAVDNSSDLESSQTSKRRNRAKKDSRGRGTGTLAEYLGGRSNVRLNSEQCRAVNDFPRSHLPLSCISPVVYMYETSSGNYMNTEIV</sequence>
<feature type="region of interest" description="Disordered" evidence="1">
    <location>
        <begin position="1"/>
        <end position="124"/>
    </location>
</feature>
<feature type="compositionally biased region" description="Polar residues" evidence="1">
    <location>
        <begin position="94"/>
        <end position="104"/>
    </location>
</feature>
<dbReference type="Proteomes" id="UP000887572">
    <property type="component" value="Unplaced"/>
</dbReference>
<reference evidence="3" key="1">
    <citation type="submission" date="2022-11" db="UniProtKB">
        <authorList>
            <consortium name="WormBaseParasite"/>
        </authorList>
    </citation>
    <scope>IDENTIFICATION</scope>
</reference>
<protein>
    <submittedName>
        <fullName evidence="3">Uncharacterized protein</fullName>
    </submittedName>
</protein>
<feature type="compositionally biased region" description="Basic and acidic residues" evidence="1">
    <location>
        <begin position="1"/>
        <end position="10"/>
    </location>
</feature>
<evidence type="ECO:0000313" key="2">
    <source>
        <dbReference type="Proteomes" id="UP000887572"/>
    </source>
</evidence>
<accession>A0A914HXB3</accession>
<feature type="compositionally biased region" description="Low complexity" evidence="1">
    <location>
        <begin position="18"/>
        <end position="27"/>
    </location>
</feature>
<organism evidence="2 3">
    <name type="scientific">Globodera rostochiensis</name>
    <name type="common">Golden nematode worm</name>
    <name type="synonym">Heterodera rostochiensis</name>
    <dbReference type="NCBI Taxonomy" id="31243"/>
    <lineage>
        <taxon>Eukaryota</taxon>
        <taxon>Metazoa</taxon>
        <taxon>Ecdysozoa</taxon>
        <taxon>Nematoda</taxon>
        <taxon>Chromadorea</taxon>
        <taxon>Rhabditida</taxon>
        <taxon>Tylenchina</taxon>
        <taxon>Tylenchomorpha</taxon>
        <taxon>Tylenchoidea</taxon>
        <taxon>Heteroderidae</taxon>
        <taxon>Heteroderinae</taxon>
        <taxon>Globodera</taxon>
    </lineage>
</organism>
<keyword evidence="2" id="KW-1185">Reference proteome</keyword>